<protein>
    <submittedName>
        <fullName evidence="1">Uncharacterized protein</fullName>
    </submittedName>
</protein>
<comment type="caution">
    <text evidence="1">The sequence shown here is derived from an EMBL/GenBank/DDBJ whole genome shotgun (WGS) entry which is preliminary data.</text>
</comment>
<sequence>MVYFSLQICEEFLRISGVSLESTFISQLNMQTPKLVTFQRKRRSRRSKNQMMTLIQDPSASVEKRREVVLRCLIEYMGERQEDLISVHHSHDETVVHVELGSCPLKIYMCHQPDTIGIIIEGQPVVGGVPNLSKHAASCLDLPMPSTSSIPQNWCILLRYIRGSLWDWTLCVLCVHHPSMQISSTSCLR</sequence>
<reference evidence="1 2" key="1">
    <citation type="submission" date="2022-01" db="EMBL/GenBank/DDBJ databases">
        <title>A high-quality chromosome-level genome assembly of rohu carp, Labeo rohita.</title>
        <authorList>
            <person name="Arick M.A. II"/>
            <person name="Hsu C.-Y."/>
            <person name="Magbanua Z."/>
            <person name="Pechanova O."/>
            <person name="Grover C."/>
            <person name="Miller E."/>
            <person name="Thrash A."/>
            <person name="Ezzel L."/>
            <person name="Alam S."/>
            <person name="Benzie J."/>
            <person name="Hamilton M."/>
            <person name="Karsi A."/>
            <person name="Lawrence M.L."/>
            <person name="Peterson D.G."/>
        </authorList>
    </citation>
    <scope>NUCLEOTIDE SEQUENCE [LARGE SCALE GENOMIC DNA]</scope>
    <source>
        <strain evidence="2">BAU-BD-2019</strain>
        <tissue evidence="1">Blood</tissue>
    </source>
</reference>
<evidence type="ECO:0000313" key="1">
    <source>
        <dbReference type="EMBL" id="KAI2642437.1"/>
    </source>
</evidence>
<dbReference type="EMBL" id="JACTAM010002839">
    <property type="protein sequence ID" value="KAI2642437.1"/>
    <property type="molecule type" value="Genomic_DNA"/>
</dbReference>
<gene>
    <name evidence="1" type="ORF">H4Q32_027516</name>
</gene>
<proteinExistence type="predicted"/>
<organism evidence="1 2">
    <name type="scientific">Labeo rohita</name>
    <name type="common">Indian major carp</name>
    <name type="synonym">Cyprinus rohita</name>
    <dbReference type="NCBI Taxonomy" id="84645"/>
    <lineage>
        <taxon>Eukaryota</taxon>
        <taxon>Metazoa</taxon>
        <taxon>Chordata</taxon>
        <taxon>Craniata</taxon>
        <taxon>Vertebrata</taxon>
        <taxon>Euteleostomi</taxon>
        <taxon>Actinopterygii</taxon>
        <taxon>Neopterygii</taxon>
        <taxon>Teleostei</taxon>
        <taxon>Ostariophysi</taxon>
        <taxon>Cypriniformes</taxon>
        <taxon>Cyprinidae</taxon>
        <taxon>Labeoninae</taxon>
        <taxon>Labeonini</taxon>
        <taxon>Labeo</taxon>
    </lineage>
</organism>
<name>A0ABQ8KYR4_LABRO</name>
<accession>A0ABQ8KYR4</accession>
<keyword evidence="2" id="KW-1185">Reference proteome</keyword>
<dbReference type="Proteomes" id="UP000830375">
    <property type="component" value="Unassembled WGS sequence"/>
</dbReference>
<evidence type="ECO:0000313" key="2">
    <source>
        <dbReference type="Proteomes" id="UP000830375"/>
    </source>
</evidence>